<keyword evidence="3" id="KW-0732">Signal</keyword>
<organism evidence="4 5">
    <name type="scientific">Pseudozyma flocculosa PF-1</name>
    <dbReference type="NCBI Taxonomy" id="1277687"/>
    <lineage>
        <taxon>Eukaryota</taxon>
        <taxon>Fungi</taxon>
        <taxon>Dikarya</taxon>
        <taxon>Basidiomycota</taxon>
        <taxon>Ustilaginomycotina</taxon>
        <taxon>Ustilaginomycetes</taxon>
        <taxon>Ustilaginales</taxon>
        <taxon>Ustilaginaceae</taxon>
        <taxon>Pseudozyma</taxon>
    </lineage>
</organism>
<feature type="compositionally biased region" description="Gly residues" evidence="1">
    <location>
        <begin position="352"/>
        <end position="369"/>
    </location>
</feature>
<accession>A0A061HBP8</accession>
<evidence type="ECO:0000256" key="2">
    <source>
        <dbReference type="SAM" id="Phobius"/>
    </source>
</evidence>
<feature type="chain" id="PRO_5001599615" description="Mid2 domain-containing protein" evidence="3">
    <location>
        <begin position="22"/>
        <end position="414"/>
    </location>
</feature>
<sequence length="414" mass="43720">MLPTRLSLAALLAATFGCVGAVNLTIPALAQCEPATFQIEAKGNVTIGAKDASRMSNVMRAFVPVMGTVSWTWDIVELPENETAIFIVTDFFGSSPFDIAQHFATAVVGASPTNNSACLPMRFKHTPQDLPRRHQRSIEVPVIVGVLIGFVGLLVGLVVLVMLRRRRERRMAEKNPDANGDPQDEARRLVPPDYTPAGGGYMAKLVPGLQMAAPPPPPAAPSTAGSRTRSGRRRNFRTWRRTDEDDLDGDLPSYGESQNHSRVIPPGYAGSLVAAAGAGSAVGQSFELRERVPSLRLQTIPLTPATEVPDHGDDGDGWGGRNSIFGPGSIGSVRPAQPGGGADLQHGHGHGHGGGGSSSIGASSLGGGSRSIVTSSTDRIELFHHHGDRDADEDEPITSPLLPKHADGTNPFGR</sequence>
<feature type="signal peptide" evidence="3">
    <location>
        <begin position="1"/>
        <end position="21"/>
    </location>
</feature>
<evidence type="ECO:0000313" key="5">
    <source>
        <dbReference type="Proteomes" id="UP000053664"/>
    </source>
</evidence>
<evidence type="ECO:0000313" key="4">
    <source>
        <dbReference type="EMBL" id="EPQ29993.1"/>
    </source>
</evidence>
<keyword evidence="2" id="KW-1133">Transmembrane helix</keyword>
<name>A0A061HBP8_9BASI</name>
<dbReference type="GeneID" id="19316783"/>
<dbReference type="HOGENOM" id="CLU_664156_0_0_1"/>
<reference evidence="4 5" key="1">
    <citation type="journal article" date="2013" name="Plant Cell">
        <title>The transition from a phytopathogenic smut ancestor to an anamorphic biocontrol agent deciphered by comparative whole-genome analysis.</title>
        <authorList>
            <person name="Lefebvre F."/>
            <person name="Joly D.L."/>
            <person name="Labbe C."/>
            <person name="Teichmann B."/>
            <person name="Linning R."/>
            <person name="Belzile F."/>
            <person name="Bakkeren G."/>
            <person name="Belanger R.R."/>
        </authorList>
    </citation>
    <scope>NUCLEOTIDE SEQUENCE [LARGE SCALE GENOMIC DNA]</scope>
    <source>
        <strain evidence="4 5">PF-1</strain>
    </source>
</reference>
<evidence type="ECO:0008006" key="6">
    <source>
        <dbReference type="Google" id="ProtNLM"/>
    </source>
</evidence>
<dbReference type="OrthoDB" id="2553862at2759"/>
<protein>
    <recommendedName>
        <fullName evidence="6">Mid2 domain-containing protein</fullName>
    </recommendedName>
</protein>
<feature type="region of interest" description="Disordered" evidence="1">
    <location>
        <begin position="172"/>
        <end position="193"/>
    </location>
</feature>
<feature type="region of interest" description="Disordered" evidence="1">
    <location>
        <begin position="299"/>
        <end position="414"/>
    </location>
</feature>
<dbReference type="AlphaFoldDB" id="A0A061HBP8"/>
<proteinExistence type="predicted"/>
<gene>
    <name evidence="4" type="ORF">PFL1_02666</name>
</gene>
<feature type="compositionally biased region" description="Basic residues" evidence="1">
    <location>
        <begin position="229"/>
        <end position="239"/>
    </location>
</feature>
<keyword evidence="2" id="KW-0472">Membrane</keyword>
<dbReference type="PROSITE" id="PS51257">
    <property type="entry name" value="PROKAR_LIPOPROTEIN"/>
    <property type="match status" value="1"/>
</dbReference>
<dbReference type="EMBL" id="KE361629">
    <property type="protein sequence ID" value="EPQ29993.1"/>
    <property type="molecule type" value="Genomic_DNA"/>
</dbReference>
<dbReference type="KEGG" id="pfp:PFL1_02666"/>
<keyword evidence="2" id="KW-0812">Transmembrane</keyword>
<feature type="transmembrane region" description="Helical" evidence="2">
    <location>
        <begin position="142"/>
        <end position="163"/>
    </location>
</feature>
<evidence type="ECO:0000256" key="3">
    <source>
        <dbReference type="SAM" id="SignalP"/>
    </source>
</evidence>
<feature type="region of interest" description="Disordered" evidence="1">
    <location>
        <begin position="208"/>
        <end position="261"/>
    </location>
</feature>
<dbReference type="RefSeq" id="XP_007878371.1">
    <property type="nucleotide sequence ID" value="XM_007880180.1"/>
</dbReference>
<feature type="compositionally biased region" description="Basic and acidic residues" evidence="1">
    <location>
        <begin position="378"/>
        <end position="389"/>
    </location>
</feature>
<dbReference type="Proteomes" id="UP000053664">
    <property type="component" value="Unassembled WGS sequence"/>
</dbReference>
<evidence type="ECO:0000256" key="1">
    <source>
        <dbReference type="SAM" id="MobiDB-lite"/>
    </source>
</evidence>